<reference evidence="1" key="1">
    <citation type="submission" date="2023-10" db="EMBL/GenBank/DDBJ databases">
        <authorList>
            <person name="Chen Y."/>
            <person name="Shah S."/>
            <person name="Dougan E. K."/>
            <person name="Thang M."/>
            <person name="Chan C."/>
        </authorList>
    </citation>
    <scope>NUCLEOTIDE SEQUENCE [LARGE SCALE GENOMIC DNA]</scope>
</reference>
<sequence length="106" mass="11679">GVIVGPRDALRVHASERLPTTGTTTALQEELDSHLVQLLRKSGPKVRIAELDVSRNPLVADQVGSLLSMLAHNRVLVERLRFAGCPNLDDDAARRIAEYSKWACPR</sequence>
<evidence type="ECO:0000313" key="1">
    <source>
        <dbReference type="EMBL" id="CAK0904038.1"/>
    </source>
</evidence>
<protein>
    <submittedName>
        <fullName evidence="1">Uncharacterized protein</fullName>
    </submittedName>
</protein>
<gene>
    <name evidence="1" type="ORF">PCOR1329_LOCUS80192</name>
</gene>
<accession>A0ABN9XVZ0</accession>
<evidence type="ECO:0000313" key="2">
    <source>
        <dbReference type="Proteomes" id="UP001189429"/>
    </source>
</evidence>
<dbReference type="EMBL" id="CAUYUJ010021337">
    <property type="protein sequence ID" value="CAK0904038.1"/>
    <property type="molecule type" value="Genomic_DNA"/>
</dbReference>
<feature type="non-terminal residue" evidence="1">
    <location>
        <position position="1"/>
    </location>
</feature>
<proteinExistence type="predicted"/>
<comment type="caution">
    <text evidence="1">The sequence shown here is derived from an EMBL/GenBank/DDBJ whole genome shotgun (WGS) entry which is preliminary data.</text>
</comment>
<keyword evidence="2" id="KW-1185">Reference proteome</keyword>
<organism evidence="1 2">
    <name type="scientific">Prorocentrum cordatum</name>
    <dbReference type="NCBI Taxonomy" id="2364126"/>
    <lineage>
        <taxon>Eukaryota</taxon>
        <taxon>Sar</taxon>
        <taxon>Alveolata</taxon>
        <taxon>Dinophyceae</taxon>
        <taxon>Prorocentrales</taxon>
        <taxon>Prorocentraceae</taxon>
        <taxon>Prorocentrum</taxon>
    </lineage>
</organism>
<dbReference type="Proteomes" id="UP001189429">
    <property type="component" value="Unassembled WGS sequence"/>
</dbReference>
<name>A0ABN9XVZ0_9DINO</name>